<name>A0A811G877_9GAMM</name>
<reference evidence="2 3" key="1">
    <citation type="submission" date="2020-02" db="EMBL/GenBank/DDBJ databases">
        <authorList>
            <person name="Chaudhuri R."/>
        </authorList>
    </citation>
    <scope>NUCLEOTIDE SEQUENCE [LARGE SCALE GENOMIC DNA]</scope>
    <source>
        <strain evidence="2">SFB21</strain>
    </source>
</reference>
<sequence length="223" mass="25741">MQLIQQIKTSIQSHLYFFVIFPAIAVLYLILNFVTPWSWSTCLLISWNITIYTYLFFTVTKLWRIDHGHILQRAMQQDASKWIIMFLVILTLIMCFIAIIIEINHLPQNTSIRTGHLVLSILTIASAWFFMHTIFAIHYAHDFYLALEKHKEGGLEFPKSPQPTYPDFLYFSYIIGTSAQTADVSITRQSMRVLNTLHLILAYGFNTTILAISINVAANFIST</sequence>
<feature type="transmembrane region" description="Helical" evidence="1">
    <location>
        <begin position="82"/>
        <end position="103"/>
    </location>
</feature>
<evidence type="ECO:0000313" key="3">
    <source>
        <dbReference type="Proteomes" id="UP000489961"/>
    </source>
</evidence>
<dbReference type="Pfam" id="PF07077">
    <property type="entry name" value="DUF1345"/>
    <property type="match status" value="1"/>
</dbReference>
<evidence type="ECO:0000313" key="2">
    <source>
        <dbReference type="EMBL" id="CAB1208402.1"/>
    </source>
</evidence>
<dbReference type="InterPro" id="IPR009781">
    <property type="entry name" value="DUF1345"/>
</dbReference>
<keyword evidence="1" id="KW-0812">Transmembrane</keyword>
<evidence type="ECO:0008006" key="4">
    <source>
        <dbReference type="Google" id="ProtNLM"/>
    </source>
</evidence>
<dbReference type="AlphaFoldDB" id="A0A811G877"/>
<organism evidence="2 3">
    <name type="scientific">Acinetobacter bouvetii</name>
    <dbReference type="NCBI Taxonomy" id="202951"/>
    <lineage>
        <taxon>Bacteria</taxon>
        <taxon>Pseudomonadati</taxon>
        <taxon>Pseudomonadota</taxon>
        <taxon>Gammaproteobacteria</taxon>
        <taxon>Moraxellales</taxon>
        <taxon>Moraxellaceae</taxon>
        <taxon>Acinetobacter</taxon>
    </lineage>
</organism>
<accession>A0A811G877</accession>
<comment type="caution">
    <text evidence="2">The sequence shown here is derived from an EMBL/GenBank/DDBJ whole genome shotgun (WGS) entry which is preliminary data.</text>
</comment>
<protein>
    <recommendedName>
        <fullName evidence="4">DUF1345 domain-containing protein</fullName>
    </recommendedName>
</protein>
<feature type="transmembrane region" description="Helical" evidence="1">
    <location>
        <begin position="115"/>
        <end position="140"/>
    </location>
</feature>
<dbReference type="Proteomes" id="UP000489961">
    <property type="component" value="Unassembled WGS sequence"/>
</dbReference>
<keyword evidence="1" id="KW-0472">Membrane</keyword>
<dbReference type="EMBL" id="CADDTS010000007">
    <property type="protein sequence ID" value="CAB1208402.1"/>
    <property type="molecule type" value="Genomic_DNA"/>
</dbReference>
<proteinExistence type="predicted"/>
<evidence type="ECO:0000256" key="1">
    <source>
        <dbReference type="SAM" id="Phobius"/>
    </source>
</evidence>
<keyword evidence="1" id="KW-1133">Transmembrane helix</keyword>
<feature type="transmembrane region" description="Helical" evidence="1">
    <location>
        <begin position="197"/>
        <end position="221"/>
    </location>
</feature>
<gene>
    <name evidence="2" type="ORF">SFB21_0373</name>
</gene>
<feature type="transmembrane region" description="Helical" evidence="1">
    <location>
        <begin position="37"/>
        <end position="57"/>
    </location>
</feature>
<feature type="transmembrane region" description="Helical" evidence="1">
    <location>
        <begin position="12"/>
        <end position="31"/>
    </location>
</feature>